<reference evidence="1 2" key="1">
    <citation type="submission" date="2018-05" db="EMBL/GenBank/DDBJ databases">
        <title>Genomic Encyclopedia of Type Strains, Phase IV (KMG-V): Genome sequencing to study the core and pangenomes of soil and plant-associated prokaryotes.</title>
        <authorList>
            <person name="Whitman W."/>
        </authorList>
    </citation>
    <scope>NUCLEOTIDE SEQUENCE [LARGE SCALE GENOMIC DNA]</scope>
    <source>
        <strain evidence="1 2">SCZa-39</strain>
    </source>
</reference>
<dbReference type="RefSeq" id="WP_165841830.1">
    <property type="nucleotide sequence ID" value="NZ_QEOB01000003.1"/>
</dbReference>
<accession>A0ABX5KU86</accession>
<dbReference type="EMBL" id="QEOB01000003">
    <property type="protein sequence ID" value="PVX85819.1"/>
    <property type="molecule type" value="Genomic_DNA"/>
</dbReference>
<dbReference type="Proteomes" id="UP000245712">
    <property type="component" value="Unassembled WGS sequence"/>
</dbReference>
<evidence type="ECO:0000313" key="1">
    <source>
        <dbReference type="EMBL" id="PVX85819.1"/>
    </source>
</evidence>
<organism evidence="1 2">
    <name type="scientific">Paraburkholderia unamae</name>
    <dbReference type="NCBI Taxonomy" id="219649"/>
    <lineage>
        <taxon>Bacteria</taxon>
        <taxon>Pseudomonadati</taxon>
        <taxon>Pseudomonadota</taxon>
        <taxon>Betaproteobacteria</taxon>
        <taxon>Burkholderiales</taxon>
        <taxon>Burkholderiaceae</taxon>
        <taxon>Paraburkholderia</taxon>
    </lineage>
</organism>
<comment type="caution">
    <text evidence="1">The sequence shown here is derived from an EMBL/GenBank/DDBJ whole genome shotgun (WGS) entry which is preliminary data.</text>
</comment>
<gene>
    <name evidence="1" type="ORF">C7402_103397</name>
</gene>
<sequence length="58" mass="6153">MQKTDIQELPAGLVVFTADGAVQFGWRHPETGDYHAESDGSCIAGAVVAVPWCANVVH</sequence>
<protein>
    <submittedName>
        <fullName evidence="1">Uncharacterized protein</fullName>
    </submittedName>
</protein>
<name>A0ABX5KU86_9BURK</name>
<proteinExistence type="predicted"/>
<evidence type="ECO:0000313" key="2">
    <source>
        <dbReference type="Proteomes" id="UP000245712"/>
    </source>
</evidence>
<keyword evidence="2" id="KW-1185">Reference proteome</keyword>